<feature type="transmembrane region" description="Helical" evidence="1">
    <location>
        <begin position="29"/>
        <end position="49"/>
    </location>
</feature>
<evidence type="ECO:0000313" key="3">
    <source>
        <dbReference type="Proteomes" id="UP000887566"/>
    </source>
</evidence>
<dbReference type="AlphaFoldDB" id="A0A914VY03"/>
<keyword evidence="1" id="KW-0472">Membrane</keyword>
<keyword evidence="1" id="KW-1133">Transmembrane helix</keyword>
<feature type="transmembrane region" description="Helical" evidence="1">
    <location>
        <begin position="56"/>
        <end position="77"/>
    </location>
</feature>
<dbReference type="Proteomes" id="UP000887566">
    <property type="component" value="Unplaced"/>
</dbReference>
<accession>A0A914VY03</accession>
<sequence>MLLRNSFVVVAFLATTVTAYSDADYVTNLFGYLIIGLAINGLMAAIGYYKFDFPKVGVILIMLFGCWGCCCACAIDLRSTTGPQTRQQRDRIIVQKQPLPRANPTVVIQARVVGQYAETQLNVTAPLLNVDSAQFDDLPPSNDGAVGAASFEKS</sequence>
<feature type="chain" id="PRO_5036742386" evidence="2">
    <location>
        <begin position="20"/>
        <end position="154"/>
    </location>
</feature>
<keyword evidence="2" id="KW-0732">Signal</keyword>
<evidence type="ECO:0000256" key="2">
    <source>
        <dbReference type="SAM" id="SignalP"/>
    </source>
</evidence>
<dbReference type="WBParaSite" id="PSAMB.scaffold27size109617.g562.t1">
    <property type="protein sequence ID" value="PSAMB.scaffold27size109617.g562.t1"/>
    <property type="gene ID" value="PSAMB.scaffold27size109617.g562"/>
</dbReference>
<feature type="signal peptide" evidence="2">
    <location>
        <begin position="1"/>
        <end position="19"/>
    </location>
</feature>
<name>A0A914VY03_9BILA</name>
<keyword evidence="3" id="KW-1185">Reference proteome</keyword>
<keyword evidence="1" id="KW-0812">Transmembrane</keyword>
<evidence type="ECO:0000256" key="1">
    <source>
        <dbReference type="SAM" id="Phobius"/>
    </source>
</evidence>
<protein>
    <submittedName>
        <fullName evidence="4">Uncharacterized protein</fullName>
    </submittedName>
</protein>
<organism evidence="3 4">
    <name type="scientific">Plectus sambesii</name>
    <dbReference type="NCBI Taxonomy" id="2011161"/>
    <lineage>
        <taxon>Eukaryota</taxon>
        <taxon>Metazoa</taxon>
        <taxon>Ecdysozoa</taxon>
        <taxon>Nematoda</taxon>
        <taxon>Chromadorea</taxon>
        <taxon>Plectida</taxon>
        <taxon>Plectina</taxon>
        <taxon>Plectoidea</taxon>
        <taxon>Plectidae</taxon>
        <taxon>Plectus</taxon>
    </lineage>
</organism>
<proteinExistence type="predicted"/>
<evidence type="ECO:0000313" key="4">
    <source>
        <dbReference type="WBParaSite" id="PSAMB.scaffold27size109617.g562.t1"/>
    </source>
</evidence>
<reference evidence="4" key="1">
    <citation type="submission" date="2022-11" db="UniProtKB">
        <authorList>
            <consortium name="WormBaseParasite"/>
        </authorList>
    </citation>
    <scope>IDENTIFICATION</scope>
</reference>